<protein>
    <submittedName>
        <fullName evidence="1">Uncharacterized protein</fullName>
    </submittedName>
</protein>
<keyword evidence="2" id="KW-1185">Reference proteome</keyword>
<sequence length="140" mass="15676">MTEEEKQEIIDEYNAAMFASNEAGYAGITAEQTIRYLMERVKESESKLAELAKQKPIGWLNDAYLGRGVIDGEVGEDDFGPGYIPIYRHPFNDVPAPAVDLANLVPDALSWSYNDNISQGEVLGWNACRAEILRKLKEHI</sequence>
<reference evidence="1 2" key="1">
    <citation type="submission" date="2019-04" db="EMBL/GenBank/DDBJ databases">
        <title>Complete genome sequence of Pantoea bacteriophage vB_PagS_AAS21.</title>
        <authorList>
            <person name="Truncaite L."/>
            <person name="Simoliuniene M."/>
            <person name="Zajanckauskaite A."/>
            <person name="Meskys R."/>
            <person name="Simoliunas E."/>
        </authorList>
    </citation>
    <scope>NUCLEOTIDE SEQUENCE [LARGE SCALE GENOMIC DNA]</scope>
</reference>
<gene>
    <name evidence="1" type="ORF">AAS21_gp176</name>
</gene>
<name>A0A4Y5P1S1_9CAUD</name>
<dbReference type="Proteomes" id="UP000308921">
    <property type="component" value="Segment"/>
</dbReference>
<evidence type="ECO:0000313" key="2">
    <source>
        <dbReference type="Proteomes" id="UP000308921"/>
    </source>
</evidence>
<organism evidence="1 2">
    <name type="scientific">Pantoea phage vB_PagS_AAS21</name>
    <dbReference type="NCBI Taxonomy" id="2575261"/>
    <lineage>
        <taxon>Viruses</taxon>
        <taxon>Duplodnaviria</taxon>
        <taxon>Heunggongvirae</taxon>
        <taxon>Uroviricota</taxon>
        <taxon>Caudoviricetes</taxon>
        <taxon>Demerecviridae</taxon>
        <taxon>Keyvirus</taxon>
        <taxon>Keyvirus AAS21</taxon>
    </lineage>
</organism>
<evidence type="ECO:0000313" key="1">
    <source>
        <dbReference type="EMBL" id="QCW23914.1"/>
    </source>
</evidence>
<proteinExistence type="predicted"/>
<accession>A0A4Y5P1S1</accession>
<dbReference type="EMBL" id="MK770119">
    <property type="protein sequence ID" value="QCW23914.1"/>
    <property type="molecule type" value="Genomic_DNA"/>
</dbReference>